<evidence type="ECO:0000256" key="1">
    <source>
        <dbReference type="SAM" id="MobiDB-lite"/>
    </source>
</evidence>
<accession>A0A016W025</accession>
<proteinExistence type="predicted"/>
<reference evidence="3" key="1">
    <citation type="journal article" date="2015" name="Nat. Genet.">
        <title>The genome and transcriptome of the zoonotic hookworm Ancylostoma ceylanicum identify infection-specific gene families.</title>
        <authorList>
            <person name="Schwarz E.M."/>
            <person name="Hu Y."/>
            <person name="Antoshechkin I."/>
            <person name="Miller M.M."/>
            <person name="Sternberg P.W."/>
            <person name="Aroian R.V."/>
        </authorList>
    </citation>
    <scope>NUCLEOTIDE SEQUENCE</scope>
    <source>
        <strain evidence="3">HY135</strain>
    </source>
</reference>
<comment type="caution">
    <text evidence="2">The sequence shown here is derived from an EMBL/GenBank/DDBJ whole genome shotgun (WGS) entry which is preliminary data.</text>
</comment>
<evidence type="ECO:0000313" key="2">
    <source>
        <dbReference type="EMBL" id="EYC32597.1"/>
    </source>
</evidence>
<dbReference type="EMBL" id="JARK01001339">
    <property type="protein sequence ID" value="EYC32597.1"/>
    <property type="molecule type" value="Genomic_DNA"/>
</dbReference>
<dbReference type="AlphaFoldDB" id="A0A016W025"/>
<gene>
    <name evidence="2" type="primary">Acey_s0003.g1680</name>
    <name evidence="2" type="ORF">Y032_0003g1680</name>
</gene>
<organism evidence="2 3">
    <name type="scientific">Ancylostoma ceylanicum</name>
    <dbReference type="NCBI Taxonomy" id="53326"/>
    <lineage>
        <taxon>Eukaryota</taxon>
        <taxon>Metazoa</taxon>
        <taxon>Ecdysozoa</taxon>
        <taxon>Nematoda</taxon>
        <taxon>Chromadorea</taxon>
        <taxon>Rhabditida</taxon>
        <taxon>Rhabditina</taxon>
        <taxon>Rhabditomorpha</taxon>
        <taxon>Strongyloidea</taxon>
        <taxon>Ancylostomatidae</taxon>
        <taxon>Ancylostomatinae</taxon>
        <taxon>Ancylostoma</taxon>
    </lineage>
</organism>
<keyword evidence="3" id="KW-1185">Reference proteome</keyword>
<protein>
    <submittedName>
        <fullName evidence="2">Uncharacterized protein</fullName>
    </submittedName>
</protein>
<dbReference type="Proteomes" id="UP000024635">
    <property type="component" value="Unassembled WGS sequence"/>
</dbReference>
<feature type="region of interest" description="Disordered" evidence="1">
    <location>
        <begin position="1"/>
        <end position="20"/>
    </location>
</feature>
<feature type="region of interest" description="Disordered" evidence="1">
    <location>
        <begin position="57"/>
        <end position="99"/>
    </location>
</feature>
<feature type="compositionally biased region" description="Basic and acidic residues" evidence="1">
    <location>
        <begin position="57"/>
        <end position="81"/>
    </location>
</feature>
<sequence length="116" mass="13173">MKRSAPAYDDSAPPSFRGPVPKQLYIGIRDRSYSQSCSTSPAKATTAEQLSDHFTQHVRMPHERPKSPQKREFPLVQEKRQRTIRHSSPVDQEVLGRNSSEPVRCMKKIGTLENIA</sequence>
<evidence type="ECO:0000313" key="3">
    <source>
        <dbReference type="Proteomes" id="UP000024635"/>
    </source>
</evidence>
<name>A0A016W025_9BILA</name>